<dbReference type="GO" id="GO:0003700">
    <property type="term" value="F:DNA-binding transcription factor activity"/>
    <property type="evidence" value="ECO:0007669"/>
    <property type="project" value="InterPro"/>
</dbReference>
<dbReference type="SUPFAM" id="SSF46785">
    <property type="entry name" value="Winged helix' DNA-binding domain"/>
    <property type="match status" value="1"/>
</dbReference>
<keyword evidence="3" id="KW-0804">Transcription</keyword>
<dbReference type="PRINTS" id="PR00778">
    <property type="entry name" value="HTHARSR"/>
</dbReference>
<evidence type="ECO:0000256" key="2">
    <source>
        <dbReference type="ARBA" id="ARBA00023125"/>
    </source>
</evidence>
<dbReference type="CDD" id="cd00090">
    <property type="entry name" value="HTH_ARSR"/>
    <property type="match status" value="1"/>
</dbReference>
<dbReference type="InterPro" id="IPR036388">
    <property type="entry name" value="WH-like_DNA-bd_sf"/>
</dbReference>
<evidence type="ECO:0000256" key="3">
    <source>
        <dbReference type="ARBA" id="ARBA00023163"/>
    </source>
</evidence>
<dbReference type="Pfam" id="PF01022">
    <property type="entry name" value="HTH_5"/>
    <property type="match status" value="1"/>
</dbReference>
<dbReference type="AlphaFoldDB" id="A0A0U1DFZ4"/>
<dbReference type="PANTHER" id="PTHR33154">
    <property type="entry name" value="TRANSCRIPTIONAL REGULATOR, ARSR FAMILY"/>
    <property type="match status" value="1"/>
</dbReference>
<dbReference type="PROSITE" id="PS50987">
    <property type="entry name" value="HTH_ARSR_2"/>
    <property type="match status" value="1"/>
</dbReference>
<dbReference type="InterPro" id="IPR051081">
    <property type="entry name" value="HTH_MetalResp_TranReg"/>
</dbReference>
<dbReference type="InterPro" id="IPR001845">
    <property type="entry name" value="HTH_ArsR_DNA-bd_dom"/>
</dbReference>
<dbReference type="PANTHER" id="PTHR33154:SF33">
    <property type="entry name" value="TRANSCRIPTIONAL REPRESSOR SDPR"/>
    <property type="match status" value="1"/>
</dbReference>
<dbReference type="SMART" id="SM00418">
    <property type="entry name" value="HTH_ARSR"/>
    <property type="match status" value="1"/>
</dbReference>
<dbReference type="Proteomes" id="UP000199601">
    <property type="component" value="Unassembled WGS sequence"/>
</dbReference>
<dbReference type="EMBL" id="CTEC01000002">
    <property type="protein sequence ID" value="CQD15516.1"/>
    <property type="molecule type" value="Genomic_DNA"/>
</dbReference>
<sequence>MGMNAAAAAKEVQRIELTPAAALFRSLGDPTRLAIVRHLAAGPARVTDMVGAVGLTQSTVSKHLGCLKDCGLVDSEPIGRASLFRLTQPALIDLLSAAETVLAATGQAVALCPVYGMENGDLRREVAP</sequence>
<protein>
    <submittedName>
        <fullName evidence="5">ArsR family transcriptional regulator</fullName>
    </submittedName>
</protein>
<keyword evidence="6" id="KW-1185">Reference proteome</keyword>
<organism evidence="5 6">
    <name type="scientific">Mycobacterium europaeum</name>
    <dbReference type="NCBI Taxonomy" id="761804"/>
    <lineage>
        <taxon>Bacteria</taxon>
        <taxon>Bacillati</taxon>
        <taxon>Actinomycetota</taxon>
        <taxon>Actinomycetes</taxon>
        <taxon>Mycobacteriales</taxon>
        <taxon>Mycobacteriaceae</taxon>
        <taxon>Mycobacterium</taxon>
        <taxon>Mycobacterium simiae complex</taxon>
    </lineage>
</organism>
<proteinExistence type="predicted"/>
<name>A0A0U1DFZ4_9MYCO</name>
<dbReference type="Gene3D" id="1.10.10.10">
    <property type="entry name" value="Winged helix-like DNA-binding domain superfamily/Winged helix DNA-binding domain"/>
    <property type="match status" value="1"/>
</dbReference>
<evidence type="ECO:0000256" key="1">
    <source>
        <dbReference type="ARBA" id="ARBA00023015"/>
    </source>
</evidence>
<reference evidence="6" key="1">
    <citation type="submission" date="2015-03" db="EMBL/GenBank/DDBJ databases">
        <authorList>
            <person name="Urmite Genomes"/>
        </authorList>
    </citation>
    <scope>NUCLEOTIDE SEQUENCE [LARGE SCALE GENOMIC DNA]</scope>
    <source>
        <strain evidence="6">CSUR P1344</strain>
    </source>
</reference>
<feature type="domain" description="HTH arsR-type" evidence="4">
    <location>
        <begin position="12"/>
        <end position="106"/>
    </location>
</feature>
<gene>
    <name evidence="5" type="ORF">BN000_03235</name>
</gene>
<accession>A0A0U1DFZ4</accession>
<dbReference type="GO" id="GO:0003677">
    <property type="term" value="F:DNA binding"/>
    <property type="evidence" value="ECO:0007669"/>
    <property type="project" value="UniProtKB-KW"/>
</dbReference>
<evidence type="ECO:0000259" key="4">
    <source>
        <dbReference type="PROSITE" id="PS50987"/>
    </source>
</evidence>
<keyword evidence="2" id="KW-0238">DNA-binding</keyword>
<dbReference type="InterPro" id="IPR011991">
    <property type="entry name" value="ArsR-like_HTH"/>
</dbReference>
<dbReference type="NCBIfam" id="NF033788">
    <property type="entry name" value="HTH_metalloreg"/>
    <property type="match status" value="1"/>
</dbReference>
<keyword evidence="1" id="KW-0805">Transcription regulation</keyword>
<evidence type="ECO:0000313" key="6">
    <source>
        <dbReference type="Proteomes" id="UP000199601"/>
    </source>
</evidence>
<evidence type="ECO:0000313" key="5">
    <source>
        <dbReference type="EMBL" id="CQD15516.1"/>
    </source>
</evidence>
<dbReference type="InterPro" id="IPR036390">
    <property type="entry name" value="WH_DNA-bd_sf"/>
</dbReference>